<dbReference type="InterPro" id="IPR011701">
    <property type="entry name" value="MFS"/>
</dbReference>
<feature type="transmembrane region" description="Helical" evidence="7">
    <location>
        <begin position="259"/>
        <end position="280"/>
    </location>
</feature>
<keyword evidence="5 7" id="KW-1133">Transmembrane helix</keyword>
<keyword evidence="4 7" id="KW-0812">Transmembrane</keyword>
<comment type="caution">
    <text evidence="9">The sequence shown here is derived from an EMBL/GenBank/DDBJ whole genome shotgun (WGS) entry which is preliminary data.</text>
</comment>
<dbReference type="SUPFAM" id="SSF103473">
    <property type="entry name" value="MFS general substrate transporter"/>
    <property type="match status" value="1"/>
</dbReference>
<protein>
    <submittedName>
        <fullName evidence="9">Putative multi-drug efflux transporter</fullName>
    </submittedName>
</protein>
<evidence type="ECO:0000256" key="7">
    <source>
        <dbReference type="SAM" id="Phobius"/>
    </source>
</evidence>
<feature type="transmembrane region" description="Helical" evidence="7">
    <location>
        <begin position="21"/>
        <end position="40"/>
    </location>
</feature>
<feature type="transmembrane region" description="Helical" evidence="7">
    <location>
        <begin position="84"/>
        <end position="103"/>
    </location>
</feature>
<feature type="transmembrane region" description="Helical" evidence="7">
    <location>
        <begin position="225"/>
        <end position="253"/>
    </location>
</feature>
<evidence type="ECO:0000256" key="3">
    <source>
        <dbReference type="ARBA" id="ARBA00022475"/>
    </source>
</evidence>
<organism evidence="9 10">
    <name type="scientific">Actinocatenispora rupis</name>
    <dbReference type="NCBI Taxonomy" id="519421"/>
    <lineage>
        <taxon>Bacteria</taxon>
        <taxon>Bacillati</taxon>
        <taxon>Actinomycetota</taxon>
        <taxon>Actinomycetes</taxon>
        <taxon>Micromonosporales</taxon>
        <taxon>Micromonosporaceae</taxon>
        <taxon>Actinocatenispora</taxon>
    </lineage>
</organism>
<name>A0A8J3JFR2_9ACTN</name>
<feature type="transmembrane region" description="Helical" evidence="7">
    <location>
        <begin position="287"/>
        <end position="308"/>
    </location>
</feature>
<dbReference type="RefSeq" id="WP_203663973.1">
    <property type="nucleotide sequence ID" value="NZ_BAAAZM010000023.1"/>
</dbReference>
<accession>A0A8J3JFR2</accession>
<sequence>MTAVRSDTRPAPARYRVGYGTVAVAYLALQAFVTVPSPLYPLYAQRDHLSPFTLTVAYGAYAIGVAVSLVLAGHLSDTYGRRPLLLAALGLDTVSALVLLVWPSLPGLFVARVVCGLAVGVTGSTATAYLTELFAAHRPAHQLHRAQLLATATALGGLGAGGLVAGVLAVVAARPLALPYAVSLGVFVLCAAALLLVPETRRRARPLPPYRPQRLALPPGAAGRFVAALAGVATQFAVFGLFVALAGTVLAALHHRSPVLSGATLGLVFAAGVACAVVTASLAYRAVVPLAVVLLLAGLALLVVAVWLPHPSIAAFLAGGVLVGAGGAALFRASLGVVVAVSPTERRAGTLAAFFLAGYLGMSVPVVGIGTALLWVPVRVALLGFAAVAAVAALLVWPVLARADGPRP</sequence>
<evidence type="ECO:0000256" key="2">
    <source>
        <dbReference type="ARBA" id="ARBA00022448"/>
    </source>
</evidence>
<reference evidence="9" key="1">
    <citation type="submission" date="2021-01" db="EMBL/GenBank/DDBJ databases">
        <title>Whole genome shotgun sequence of Actinocatenispora rupis NBRC 107355.</title>
        <authorList>
            <person name="Komaki H."/>
            <person name="Tamura T."/>
        </authorList>
    </citation>
    <scope>NUCLEOTIDE SEQUENCE</scope>
    <source>
        <strain evidence="9">NBRC 107355</strain>
    </source>
</reference>
<dbReference type="PANTHER" id="PTHR23517:SF13">
    <property type="entry name" value="MAJOR FACILITATOR SUPERFAMILY MFS_1"/>
    <property type="match status" value="1"/>
</dbReference>
<evidence type="ECO:0000256" key="6">
    <source>
        <dbReference type="ARBA" id="ARBA00023136"/>
    </source>
</evidence>
<keyword evidence="10" id="KW-1185">Reference proteome</keyword>
<keyword evidence="6 7" id="KW-0472">Membrane</keyword>
<evidence type="ECO:0000313" key="10">
    <source>
        <dbReference type="Proteomes" id="UP000612808"/>
    </source>
</evidence>
<feature type="transmembrane region" description="Helical" evidence="7">
    <location>
        <begin position="353"/>
        <end position="375"/>
    </location>
</feature>
<evidence type="ECO:0000313" key="9">
    <source>
        <dbReference type="EMBL" id="GID15597.1"/>
    </source>
</evidence>
<gene>
    <name evidence="9" type="ORF">Aru02nite_64860</name>
</gene>
<evidence type="ECO:0000256" key="5">
    <source>
        <dbReference type="ARBA" id="ARBA00022989"/>
    </source>
</evidence>
<keyword evidence="2" id="KW-0813">Transport</keyword>
<dbReference type="Proteomes" id="UP000612808">
    <property type="component" value="Unassembled WGS sequence"/>
</dbReference>
<feature type="transmembrane region" description="Helical" evidence="7">
    <location>
        <begin position="109"/>
        <end position="136"/>
    </location>
</feature>
<dbReference type="Gene3D" id="1.20.1250.20">
    <property type="entry name" value="MFS general substrate transporter like domains"/>
    <property type="match status" value="1"/>
</dbReference>
<dbReference type="InterPro" id="IPR050171">
    <property type="entry name" value="MFS_Transporters"/>
</dbReference>
<feature type="transmembrane region" description="Helical" evidence="7">
    <location>
        <begin position="381"/>
        <end position="400"/>
    </location>
</feature>
<feature type="domain" description="Major facilitator superfamily (MFS) profile" evidence="8">
    <location>
        <begin position="16"/>
        <end position="404"/>
    </location>
</feature>
<evidence type="ECO:0000259" key="8">
    <source>
        <dbReference type="PROSITE" id="PS50850"/>
    </source>
</evidence>
<dbReference type="EMBL" id="BOMB01000044">
    <property type="protein sequence ID" value="GID15597.1"/>
    <property type="molecule type" value="Genomic_DNA"/>
</dbReference>
<comment type="subcellular location">
    <subcellularLocation>
        <location evidence="1">Cell membrane</location>
        <topology evidence="1">Multi-pass membrane protein</topology>
    </subcellularLocation>
</comment>
<dbReference type="GO" id="GO:0022857">
    <property type="term" value="F:transmembrane transporter activity"/>
    <property type="evidence" value="ECO:0007669"/>
    <property type="project" value="InterPro"/>
</dbReference>
<feature type="transmembrane region" description="Helical" evidence="7">
    <location>
        <begin position="177"/>
        <end position="197"/>
    </location>
</feature>
<dbReference type="GO" id="GO:0005886">
    <property type="term" value="C:plasma membrane"/>
    <property type="evidence" value="ECO:0007669"/>
    <property type="project" value="UniProtKB-SubCell"/>
</dbReference>
<feature type="transmembrane region" description="Helical" evidence="7">
    <location>
        <begin position="148"/>
        <end position="171"/>
    </location>
</feature>
<dbReference type="PROSITE" id="PS50850">
    <property type="entry name" value="MFS"/>
    <property type="match status" value="1"/>
</dbReference>
<proteinExistence type="predicted"/>
<dbReference type="Pfam" id="PF07690">
    <property type="entry name" value="MFS_1"/>
    <property type="match status" value="1"/>
</dbReference>
<dbReference type="InterPro" id="IPR020846">
    <property type="entry name" value="MFS_dom"/>
</dbReference>
<feature type="transmembrane region" description="Helical" evidence="7">
    <location>
        <begin position="314"/>
        <end position="341"/>
    </location>
</feature>
<dbReference type="PANTHER" id="PTHR23517">
    <property type="entry name" value="RESISTANCE PROTEIN MDTM, PUTATIVE-RELATED-RELATED"/>
    <property type="match status" value="1"/>
</dbReference>
<evidence type="ECO:0000256" key="1">
    <source>
        <dbReference type="ARBA" id="ARBA00004651"/>
    </source>
</evidence>
<dbReference type="AlphaFoldDB" id="A0A8J3JFR2"/>
<keyword evidence="3" id="KW-1003">Cell membrane</keyword>
<evidence type="ECO:0000256" key="4">
    <source>
        <dbReference type="ARBA" id="ARBA00022692"/>
    </source>
</evidence>
<dbReference type="InterPro" id="IPR036259">
    <property type="entry name" value="MFS_trans_sf"/>
</dbReference>
<feature type="transmembrane region" description="Helical" evidence="7">
    <location>
        <begin position="52"/>
        <end position="72"/>
    </location>
</feature>